<sequence>MAKPGKGAAEMFPA</sequence>
<comment type="caution">
    <text evidence="1">The sequence shown here is derived from an EMBL/GenBank/DDBJ whole genome shotgun (WGS) entry which is preliminary data.</text>
</comment>
<reference evidence="1 2" key="1">
    <citation type="submission" date="2019-04" db="EMBL/GenBank/DDBJ databases">
        <title>Chromosome genome assembly for Takifugu flavidus.</title>
        <authorList>
            <person name="Xiao S."/>
        </authorList>
    </citation>
    <scope>NUCLEOTIDE SEQUENCE [LARGE SCALE GENOMIC DNA]</scope>
    <source>
        <strain evidence="1">HTHZ2018</strain>
        <tissue evidence="1">Muscle</tissue>
    </source>
</reference>
<dbReference type="EMBL" id="RHFK02000009">
    <property type="protein sequence ID" value="TWW71371.1"/>
    <property type="molecule type" value="Genomic_DNA"/>
</dbReference>
<dbReference type="Proteomes" id="UP000324091">
    <property type="component" value="Chromosome 17"/>
</dbReference>
<protein>
    <submittedName>
        <fullName evidence="1">Uncharacterized protein</fullName>
    </submittedName>
</protein>
<evidence type="ECO:0000313" key="2">
    <source>
        <dbReference type="Proteomes" id="UP000324091"/>
    </source>
</evidence>
<proteinExistence type="predicted"/>
<accession>A0A5C6NXM9</accession>
<organism evidence="1 2">
    <name type="scientific">Takifugu flavidus</name>
    <name type="common">sansaifugu</name>
    <dbReference type="NCBI Taxonomy" id="433684"/>
    <lineage>
        <taxon>Eukaryota</taxon>
        <taxon>Metazoa</taxon>
        <taxon>Chordata</taxon>
        <taxon>Craniata</taxon>
        <taxon>Vertebrata</taxon>
        <taxon>Euteleostomi</taxon>
        <taxon>Actinopterygii</taxon>
        <taxon>Neopterygii</taxon>
        <taxon>Teleostei</taxon>
        <taxon>Neoteleostei</taxon>
        <taxon>Acanthomorphata</taxon>
        <taxon>Eupercaria</taxon>
        <taxon>Tetraodontiformes</taxon>
        <taxon>Tetradontoidea</taxon>
        <taxon>Tetraodontidae</taxon>
        <taxon>Takifugu</taxon>
    </lineage>
</organism>
<gene>
    <name evidence="1" type="ORF">D4764_17G0008540</name>
</gene>
<name>A0A5C6NXM9_9TELE</name>
<keyword evidence="2" id="KW-1185">Reference proteome</keyword>
<evidence type="ECO:0000313" key="1">
    <source>
        <dbReference type="EMBL" id="TWW71371.1"/>
    </source>
</evidence>